<evidence type="ECO:0000313" key="2">
    <source>
        <dbReference type="EMBL" id="ADD40616.1"/>
    </source>
</evidence>
<dbReference type="PROSITE" id="PS51318">
    <property type="entry name" value="TAT"/>
    <property type="match status" value="1"/>
</dbReference>
<keyword evidence="2" id="KW-0269">Exonuclease</keyword>
<evidence type="ECO:0000313" key="3">
    <source>
        <dbReference type="Proteomes" id="UP000000844"/>
    </source>
</evidence>
<dbReference type="GO" id="GO:0006506">
    <property type="term" value="P:GPI anchor biosynthetic process"/>
    <property type="evidence" value="ECO:0007669"/>
    <property type="project" value="TreeGrafter"/>
</dbReference>
<dbReference type="InterPro" id="IPR036691">
    <property type="entry name" value="Endo/exonu/phosph_ase_sf"/>
</dbReference>
<dbReference type="OrthoDB" id="155529at2"/>
<dbReference type="GO" id="GO:0004519">
    <property type="term" value="F:endonuclease activity"/>
    <property type="evidence" value="ECO:0007669"/>
    <property type="project" value="UniProtKB-KW"/>
</dbReference>
<dbReference type="GO" id="GO:0004527">
    <property type="term" value="F:exonuclease activity"/>
    <property type="evidence" value="ECO:0007669"/>
    <property type="project" value="UniProtKB-KW"/>
</dbReference>
<dbReference type="HOGENOM" id="CLU_060500_5_0_11"/>
<dbReference type="RefSeq" id="WP_013016187.1">
    <property type="nucleotide sequence ID" value="NC_013947.1"/>
</dbReference>
<name>D3Q907_STANL</name>
<dbReference type="Gene3D" id="3.60.10.10">
    <property type="entry name" value="Endonuclease/exonuclease/phosphatase"/>
    <property type="match status" value="1"/>
</dbReference>
<dbReference type="SUPFAM" id="SSF56219">
    <property type="entry name" value="DNase I-like"/>
    <property type="match status" value="1"/>
</dbReference>
<accession>D3Q907</accession>
<gene>
    <name evidence="2" type="ordered locus">Snas_0905</name>
</gene>
<dbReference type="AlphaFoldDB" id="D3Q907"/>
<evidence type="ECO:0000259" key="1">
    <source>
        <dbReference type="Pfam" id="PF03372"/>
    </source>
</evidence>
<proteinExistence type="predicted"/>
<keyword evidence="2" id="KW-0540">Nuclease</keyword>
<dbReference type="Pfam" id="PF03372">
    <property type="entry name" value="Exo_endo_phos"/>
    <property type="match status" value="1"/>
</dbReference>
<sequence>MRQRQFAVSRRSLLGGLAIGAIGVTLGAPGTASARRAEARFGCFNIHHGASPDDVMDLERIARRIEALNCDVIGLQEVDRFWKRSGFVDEPAWLAERLGLEVAFGANLDLAPEEPGRPRRQYGTAVLSRWPIAESENTLLPKSGDDEQRGLLRTVLDAPGGAFVFANTHLQHGTDESVRVAQAELIIEILGDAPQRTVLVGDFNAEPGAESIDVIANRLPDAWAAAGDGDGLTYPSDNPHARIDFVFAAPDVKPAAMAVDAEDPSASDHLPLSGTFAF</sequence>
<dbReference type="PANTHER" id="PTHR14859">
    <property type="entry name" value="CALCOFLUOR WHITE HYPERSENSITIVE PROTEIN PRECURSOR"/>
    <property type="match status" value="1"/>
</dbReference>
<dbReference type="KEGG" id="sna:Snas_0905"/>
<dbReference type="GO" id="GO:0016020">
    <property type="term" value="C:membrane"/>
    <property type="evidence" value="ECO:0007669"/>
    <property type="project" value="GOC"/>
</dbReference>
<dbReference type="eggNOG" id="COG3568">
    <property type="taxonomic scope" value="Bacteria"/>
</dbReference>
<keyword evidence="2" id="KW-0378">Hydrolase</keyword>
<dbReference type="Proteomes" id="UP000000844">
    <property type="component" value="Chromosome"/>
</dbReference>
<dbReference type="InterPro" id="IPR005135">
    <property type="entry name" value="Endo/exonuclease/phosphatase"/>
</dbReference>
<dbReference type="InterPro" id="IPR051916">
    <property type="entry name" value="GPI-anchor_lipid_remodeler"/>
</dbReference>
<reference evidence="2 3" key="1">
    <citation type="journal article" date="2009" name="Stand. Genomic Sci.">
        <title>Complete genome sequence of Stackebrandtia nassauensis type strain (LLR-40K-21).</title>
        <authorList>
            <person name="Munk C."/>
            <person name="Lapidus A."/>
            <person name="Copeland A."/>
            <person name="Jando M."/>
            <person name="Mayilraj S."/>
            <person name="Glavina Del Rio T."/>
            <person name="Nolan M."/>
            <person name="Chen F."/>
            <person name="Lucas S."/>
            <person name="Tice H."/>
            <person name="Cheng J.F."/>
            <person name="Han C."/>
            <person name="Detter J.C."/>
            <person name="Bruce D."/>
            <person name="Goodwin L."/>
            <person name="Chain P."/>
            <person name="Pitluck S."/>
            <person name="Goker M."/>
            <person name="Ovchinikova G."/>
            <person name="Pati A."/>
            <person name="Ivanova N."/>
            <person name="Mavromatis K."/>
            <person name="Chen A."/>
            <person name="Palaniappan K."/>
            <person name="Land M."/>
            <person name="Hauser L."/>
            <person name="Chang Y.J."/>
            <person name="Jeffries C.D."/>
            <person name="Bristow J."/>
            <person name="Eisen J.A."/>
            <person name="Markowitz V."/>
            <person name="Hugenholtz P."/>
            <person name="Kyrpides N.C."/>
            <person name="Klenk H.P."/>
        </authorList>
    </citation>
    <scope>NUCLEOTIDE SEQUENCE [LARGE SCALE GENOMIC DNA]</scope>
    <source>
        <strain evidence="3">DSM 44728 / CIP 108903 / NRRL B-16338 / NBRC 102104 / LLR-40K-21</strain>
    </source>
</reference>
<keyword evidence="2" id="KW-0255">Endonuclease</keyword>
<keyword evidence="3" id="KW-1185">Reference proteome</keyword>
<dbReference type="PANTHER" id="PTHR14859:SF15">
    <property type="entry name" value="ENDONUCLEASE_EXONUCLEASE_PHOSPHATASE DOMAIN-CONTAINING PROTEIN"/>
    <property type="match status" value="1"/>
</dbReference>
<organism evidence="2 3">
    <name type="scientific">Stackebrandtia nassauensis (strain DSM 44728 / CIP 108903 / NRRL B-16338 / NBRC 102104 / LLR-40K-21)</name>
    <dbReference type="NCBI Taxonomy" id="446470"/>
    <lineage>
        <taxon>Bacteria</taxon>
        <taxon>Bacillati</taxon>
        <taxon>Actinomycetota</taxon>
        <taxon>Actinomycetes</taxon>
        <taxon>Glycomycetales</taxon>
        <taxon>Glycomycetaceae</taxon>
        <taxon>Stackebrandtia</taxon>
    </lineage>
</organism>
<protein>
    <submittedName>
        <fullName evidence="2">Endonuclease/exonuclease/phosphatase</fullName>
    </submittedName>
</protein>
<dbReference type="STRING" id="446470.Snas_0905"/>
<dbReference type="InterPro" id="IPR006311">
    <property type="entry name" value="TAT_signal"/>
</dbReference>
<feature type="domain" description="Endonuclease/exonuclease/phosphatase" evidence="1">
    <location>
        <begin position="44"/>
        <end position="269"/>
    </location>
</feature>
<dbReference type="EMBL" id="CP001778">
    <property type="protein sequence ID" value="ADD40616.1"/>
    <property type="molecule type" value="Genomic_DNA"/>
</dbReference>